<sequence>TSDLSAKLETISMNTQIRAKKKNKRNPFH</sequence>
<evidence type="ECO:0000256" key="1">
    <source>
        <dbReference type="SAM" id="MobiDB-lite"/>
    </source>
</evidence>
<dbReference type="AlphaFoldDB" id="X1A8P1"/>
<gene>
    <name evidence="2" type="ORF">S01H4_31137</name>
</gene>
<dbReference type="EMBL" id="BART01016145">
    <property type="protein sequence ID" value="GAG78044.1"/>
    <property type="molecule type" value="Genomic_DNA"/>
</dbReference>
<organism evidence="2">
    <name type="scientific">marine sediment metagenome</name>
    <dbReference type="NCBI Taxonomy" id="412755"/>
    <lineage>
        <taxon>unclassified sequences</taxon>
        <taxon>metagenomes</taxon>
        <taxon>ecological metagenomes</taxon>
    </lineage>
</organism>
<accession>X1A8P1</accession>
<reference evidence="2" key="1">
    <citation type="journal article" date="2014" name="Front. Microbiol.">
        <title>High frequency of phylogenetically diverse reductive dehalogenase-homologous genes in deep subseafloor sedimentary metagenomes.</title>
        <authorList>
            <person name="Kawai M."/>
            <person name="Futagami T."/>
            <person name="Toyoda A."/>
            <person name="Takaki Y."/>
            <person name="Nishi S."/>
            <person name="Hori S."/>
            <person name="Arai W."/>
            <person name="Tsubouchi T."/>
            <person name="Morono Y."/>
            <person name="Uchiyama I."/>
            <person name="Ito T."/>
            <person name="Fujiyama A."/>
            <person name="Inagaki F."/>
            <person name="Takami H."/>
        </authorList>
    </citation>
    <scope>NUCLEOTIDE SEQUENCE</scope>
    <source>
        <strain evidence="2">Expedition CK06-06</strain>
    </source>
</reference>
<feature type="region of interest" description="Disordered" evidence="1">
    <location>
        <begin position="1"/>
        <end position="29"/>
    </location>
</feature>
<comment type="caution">
    <text evidence="2">The sequence shown here is derived from an EMBL/GenBank/DDBJ whole genome shotgun (WGS) entry which is preliminary data.</text>
</comment>
<proteinExistence type="predicted"/>
<name>X1A8P1_9ZZZZ</name>
<protein>
    <submittedName>
        <fullName evidence="2">Uncharacterized protein</fullName>
    </submittedName>
</protein>
<evidence type="ECO:0000313" key="2">
    <source>
        <dbReference type="EMBL" id="GAG78044.1"/>
    </source>
</evidence>
<feature type="compositionally biased region" description="Basic residues" evidence="1">
    <location>
        <begin position="18"/>
        <end position="29"/>
    </location>
</feature>
<feature type="non-terminal residue" evidence="2">
    <location>
        <position position="1"/>
    </location>
</feature>